<evidence type="ECO:0000313" key="1">
    <source>
        <dbReference type="EMBL" id="MPN64547.1"/>
    </source>
</evidence>
<accession>A0A645JMI1</accession>
<dbReference type="EMBL" id="VSSQ01145592">
    <property type="protein sequence ID" value="MPN64547.1"/>
    <property type="molecule type" value="Genomic_DNA"/>
</dbReference>
<organism evidence="1">
    <name type="scientific">bioreactor metagenome</name>
    <dbReference type="NCBI Taxonomy" id="1076179"/>
    <lineage>
        <taxon>unclassified sequences</taxon>
        <taxon>metagenomes</taxon>
        <taxon>ecological metagenomes</taxon>
    </lineage>
</organism>
<gene>
    <name evidence="1" type="ORF">SDC9_212322</name>
</gene>
<name>A0A645JMI1_9ZZZZ</name>
<protein>
    <submittedName>
        <fullName evidence="1">Uncharacterized protein</fullName>
    </submittedName>
</protein>
<reference evidence="1" key="1">
    <citation type="submission" date="2019-08" db="EMBL/GenBank/DDBJ databases">
        <authorList>
            <person name="Kucharzyk K."/>
            <person name="Murdoch R.W."/>
            <person name="Higgins S."/>
            <person name="Loffler F."/>
        </authorList>
    </citation>
    <scope>NUCLEOTIDE SEQUENCE</scope>
</reference>
<dbReference type="AlphaFoldDB" id="A0A645JMI1"/>
<sequence length="96" mass="11422">MNKIRFNLMECQRESNLFPQDIGGTFYLDNMKISCLLQTTILAGKYQNEVLIRIIYLLQGSYRFQRNKIHPMLLLSEDTLCFNGYFHSFLLRVSYE</sequence>
<comment type="caution">
    <text evidence="1">The sequence shown here is derived from an EMBL/GenBank/DDBJ whole genome shotgun (WGS) entry which is preliminary data.</text>
</comment>
<proteinExistence type="predicted"/>